<comment type="caution">
    <text evidence="2">The sequence shown here is derived from an EMBL/GenBank/DDBJ whole genome shotgun (WGS) entry which is preliminary data.</text>
</comment>
<dbReference type="Pfam" id="PF00982">
    <property type="entry name" value="Glyco_transf_20"/>
    <property type="match status" value="1"/>
</dbReference>
<evidence type="ECO:0000313" key="3">
    <source>
        <dbReference type="Proteomes" id="UP001201873"/>
    </source>
</evidence>
<comment type="similarity">
    <text evidence="1">Belongs to the glycosyltransferase 20 family.</text>
</comment>
<dbReference type="Gene3D" id="3.40.50.2000">
    <property type="entry name" value="Glycogen Phosphorylase B"/>
    <property type="match status" value="2"/>
</dbReference>
<dbReference type="InterPro" id="IPR001830">
    <property type="entry name" value="Glyco_trans_20"/>
</dbReference>
<evidence type="ECO:0000256" key="1">
    <source>
        <dbReference type="ARBA" id="ARBA00008799"/>
    </source>
</evidence>
<proteinExistence type="inferred from homology"/>
<sequence>MPPDAAPAPPEPVPAPSAATGTARVLVASNRGPVAFADGPDGELLLRRGAGGLVSGLGQAAADAPPDADRLVWVCAALGDADRRAASRAPDGRLDRAGFDTGRAAVRILDIDQEIFDRAYNAVANRVLWFVQHLLYAPASQPVFGARFRQDWAAYQAYNAMFAEALAQEAAPGACVLVQDYHLMLVPGQLRRMRPDLRIAHFSHTPWAPPDYFRILPDDVQAQLLHGLLGADRLGFLTDAWADAFERCAEALPGVAVHDRQVRVLAQADGAQADGVEADGGRLVRIGVHPLGVDVGELRDRAAQADVAGRAAELAALAGGRRLIVRVDRTELSKNIVRGLLAYRELLRAQPRWRGQVMHLVCAYPSRHNLPEYREYTQAVRRLAAEINDEFAEDDWCPLHLEVTDDYPRSIAALSLAEVLVVNPVRDGMNLVAKEGAALSRRDAVLVLSREAGAYAEMGGAALVVNPFDVQATAAALHTALIMPAAERRRRAAELAAVAGRLPPRIWFTDQLAALAAAP</sequence>
<dbReference type="SUPFAM" id="SSF53756">
    <property type="entry name" value="UDP-Glycosyltransferase/glycogen phosphorylase"/>
    <property type="match status" value="1"/>
</dbReference>
<dbReference type="Proteomes" id="UP001201873">
    <property type="component" value="Unassembled WGS sequence"/>
</dbReference>
<dbReference type="EMBL" id="JALKFT010000001">
    <property type="protein sequence ID" value="MCK9874432.1"/>
    <property type="molecule type" value="Genomic_DNA"/>
</dbReference>
<evidence type="ECO:0000313" key="2">
    <source>
        <dbReference type="EMBL" id="MCK9874432.1"/>
    </source>
</evidence>
<name>A0ABT0JSA6_9ACTN</name>
<dbReference type="PANTHER" id="PTHR10788">
    <property type="entry name" value="TREHALOSE-6-PHOSPHATE SYNTHASE"/>
    <property type="match status" value="1"/>
</dbReference>
<dbReference type="CDD" id="cd03788">
    <property type="entry name" value="GT20_TPS"/>
    <property type="match status" value="1"/>
</dbReference>
<keyword evidence="3" id="KW-1185">Reference proteome</keyword>
<reference evidence="2 3" key="1">
    <citation type="submission" date="2022-04" db="EMBL/GenBank/DDBJ databases">
        <title>Genome diversity in the genus Frankia.</title>
        <authorList>
            <person name="Carlos-Shanley C."/>
            <person name="Hahn D."/>
        </authorList>
    </citation>
    <scope>NUCLEOTIDE SEQUENCE [LARGE SCALE GENOMIC DNA]</scope>
    <source>
        <strain evidence="2 3">Ag45/Mut15</strain>
    </source>
</reference>
<accession>A0ABT0JSA6</accession>
<organism evidence="2 3">
    <name type="scientific">Frankia umida</name>
    <dbReference type="NCBI Taxonomy" id="573489"/>
    <lineage>
        <taxon>Bacteria</taxon>
        <taxon>Bacillati</taxon>
        <taxon>Actinomycetota</taxon>
        <taxon>Actinomycetes</taxon>
        <taxon>Frankiales</taxon>
        <taxon>Frankiaceae</taxon>
        <taxon>Frankia</taxon>
    </lineage>
</organism>
<gene>
    <name evidence="2" type="ORF">MXD59_01305</name>
</gene>
<dbReference type="PANTHER" id="PTHR10788:SF106">
    <property type="entry name" value="BCDNA.GH08860"/>
    <property type="match status" value="1"/>
</dbReference>
<protein>
    <submittedName>
        <fullName evidence="2">Trehalose-6-phosphate synthase</fullName>
    </submittedName>
</protein>